<dbReference type="Pfam" id="PF14223">
    <property type="entry name" value="Retrotran_gag_2"/>
    <property type="match status" value="1"/>
</dbReference>
<sequence>MGSSNYLAWTSSVELWCKGQGVQDHLTNIACVVDKKAKASGEDAKAKAQWEKVDAQLCSLLWRSIDSKLLPLFRPFQTCYSVWEKARALYTNDISRFYDVISRMTNLKKQESDMSTYLGQVQAVMEEFETLMPVTTDVQKQQEHRQTLFLVLTLAGLPTDHDSVRDQILASPTIPTVDELFSRLLRLAAPPSHKVVSSPTIDSSTLASQTIEK</sequence>
<dbReference type="PANTHER" id="PTHR47481">
    <property type="match status" value="1"/>
</dbReference>
<evidence type="ECO:0000313" key="2">
    <source>
        <dbReference type="Proteomes" id="UP000826656"/>
    </source>
</evidence>
<proteinExistence type="predicted"/>
<evidence type="ECO:0000313" key="1">
    <source>
        <dbReference type="EMBL" id="KAH0739658.1"/>
    </source>
</evidence>
<protein>
    <recommendedName>
        <fullName evidence="3">Integrase core domain containing protein</fullName>
    </recommendedName>
</protein>
<gene>
    <name evidence="1" type="ORF">KY290_038363</name>
</gene>
<evidence type="ECO:0008006" key="3">
    <source>
        <dbReference type="Google" id="ProtNLM"/>
    </source>
</evidence>
<comment type="caution">
    <text evidence="1">The sequence shown here is derived from an EMBL/GenBank/DDBJ whole genome shotgun (WGS) entry which is preliminary data.</text>
</comment>
<dbReference type="PANTHER" id="PTHR47481:SF10">
    <property type="entry name" value="COPIA-LIKE POLYPROTEIN_RETROTRANSPOSON"/>
    <property type="match status" value="1"/>
</dbReference>
<name>A0ABQ7TZQ7_SOLTU</name>
<dbReference type="Proteomes" id="UP000826656">
    <property type="component" value="Unassembled WGS sequence"/>
</dbReference>
<keyword evidence="2" id="KW-1185">Reference proteome</keyword>
<dbReference type="EMBL" id="JAIVGD010000028">
    <property type="protein sequence ID" value="KAH0739658.1"/>
    <property type="molecule type" value="Genomic_DNA"/>
</dbReference>
<accession>A0ABQ7TZQ7</accession>
<organism evidence="1 2">
    <name type="scientific">Solanum tuberosum</name>
    <name type="common">Potato</name>
    <dbReference type="NCBI Taxonomy" id="4113"/>
    <lineage>
        <taxon>Eukaryota</taxon>
        <taxon>Viridiplantae</taxon>
        <taxon>Streptophyta</taxon>
        <taxon>Embryophyta</taxon>
        <taxon>Tracheophyta</taxon>
        <taxon>Spermatophyta</taxon>
        <taxon>Magnoliopsida</taxon>
        <taxon>eudicotyledons</taxon>
        <taxon>Gunneridae</taxon>
        <taxon>Pentapetalae</taxon>
        <taxon>asterids</taxon>
        <taxon>lamiids</taxon>
        <taxon>Solanales</taxon>
        <taxon>Solanaceae</taxon>
        <taxon>Solanoideae</taxon>
        <taxon>Solaneae</taxon>
        <taxon>Solanum</taxon>
    </lineage>
</organism>
<reference evidence="1 2" key="1">
    <citation type="journal article" date="2021" name="bioRxiv">
        <title>Chromosome-scale and haplotype-resolved genome assembly of a tetraploid potato cultivar.</title>
        <authorList>
            <person name="Sun H."/>
            <person name="Jiao W.-B."/>
            <person name="Krause K."/>
            <person name="Campoy J.A."/>
            <person name="Goel M."/>
            <person name="Folz-Donahue K."/>
            <person name="Kukat C."/>
            <person name="Huettel B."/>
            <person name="Schneeberger K."/>
        </authorList>
    </citation>
    <scope>NUCLEOTIDE SEQUENCE [LARGE SCALE GENOMIC DNA]</scope>
    <source>
        <strain evidence="1">SolTubOtavaFocal</strain>
        <tissue evidence="1">Leaves</tissue>
    </source>
</reference>